<evidence type="ECO:0000256" key="6">
    <source>
        <dbReference type="ARBA" id="ARBA00023136"/>
    </source>
</evidence>
<comment type="caution">
    <text evidence="10">The sequence shown here is derived from an EMBL/GenBank/DDBJ whole genome shotgun (WGS) entry which is preliminary data.</text>
</comment>
<dbReference type="EMBL" id="JAHKKG010000007">
    <property type="protein sequence ID" value="MBU2666687.1"/>
    <property type="molecule type" value="Genomic_DNA"/>
</dbReference>
<evidence type="ECO:0000256" key="2">
    <source>
        <dbReference type="ARBA" id="ARBA00022448"/>
    </source>
</evidence>
<accession>A0ABS5YTA3</accession>
<evidence type="ECO:0000256" key="4">
    <source>
        <dbReference type="ARBA" id="ARBA00022692"/>
    </source>
</evidence>
<feature type="transmembrane region" description="Helical" evidence="8">
    <location>
        <begin position="346"/>
        <end position="365"/>
    </location>
</feature>
<evidence type="ECO:0000256" key="1">
    <source>
        <dbReference type="ARBA" id="ARBA00004651"/>
    </source>
</evidence>
<feature type="transmembrane region" description="Helical" evidence="8">
    <location>
        <begin position="105"/>
        <end position="128"/>
    </location>
</feature>
<dbReference type="InterPro" id="IPR010290">
    <property type="entry name" value="TM_effector"/>
</dbReference>
<feature type="domain" description="Major facilitator superfamily (MFS) profile" evidence="9">
    <location>
        <begin position="1"/>
        <end position="399"/>
    </location>
</feature>
<feature type="transmembrane region" description="Helical" evidence="8">
    <location>
        <begin position="224"/>
        <end position="242"/>
    </location>
</feature>
<evidence type="ECO:0000259" key="9">
    <source>
        <dbReference type="PROSITE" id="PS50850"/>
    </source>
</evidence>
<feature type="transmembrane region" description="Helical" evidence="8">
    <location>
        <begin position="371"/>
        <end position="391"/>
    </location>
</feature>
<feature type="transmembrane region" description="Helical" evidence="8">
    <location>
        <begin position="44"/>
        <end position="66"/>
    </location>
</feature>
<proteinExistence type="predicted"/>
<dbReference type="CDD" id="cd06173">
    <property type="entry name" value="MFS_MefA_like"/>
    <property type="match status" value="1"/>
</dbReference>
<dbReference type="InterPro" id="IPR020846">
    <property type="entry name" value="MFS_dom"/>
</dbReference>
<dbReference type="Gene3D" id="1.20.1250.20">
    <property type="entry name" value="MFS general substrate transporter like domains"/>
    <property type="match status" value="1"/>
</dbReference>
<evidence type="ECO:0000313" key="11">
    <source>
        <dbReference type="Proteomes" id="UP001519654"/>
    </source>
</evidence>
<evidence type="ECO:0000256" key="8">
    <source>
        <dbReference type="SAM" id="Phobius"/>
    </source>
</evidence>
<comment type="subcellular location">
    <subcellularLocation>
        <location evidence="1">Cell membrane</location>
        <topology evidence="1">Multi-pass membrane protein</topology>
    </subcellularLocation>
</comment>
<feature type="transmembrane region" description="Helical" evidence="8">
    <location>
        <begin position="170"/>
        <end position="190"/>
    </location>
</feature>
<feature type="transmembrane region" description="Helical" evidence="8">
    <location>
        <begin position="307"/>
        <end position="325"/>
    </location>
</feature>
<dbReference type="SUPFAM" id="SSF103473">
    <property type="entry name" value="MFS general substrate transporter"/>
    <property type="match status" value="1"/>
</dbReference>
<keyword evidence="11" id="KW-1185">Reference proteome</keyword>
<dbReference type="Pfam" id="PF05977">
    <property type="entry name" value="MFS_3"/>
    <property type="match status" value="1"/>
</dbReference>
<evidence type="ECO:0000256" key="7">
    <source>
        <dbReference type="SAM" id="MobiDB-lite"/>
    </source>
</evidence>
<dbReference type="InterPro" id="IPR036259">
    <property type="entry name" value="MFS_trans_sf"/>
</dbReference>
<dbReference type="RefSeq" id="WP_215790425.1">
    <property type="nucleotide sequence ID" value="NZ_JAHKKG010000007.1"/>
</dbReference>
<keyword evidence="3" id="KW-1003">Cell membrane</keyword>
<organism evidence="10 11">
    <name type="scientific">Paractinoplanes bogorensis</name>
    <dbReference type="NCBI Taxonomy" id="1610840"/>
    <lineage>
        <taxon>Bacteria</taxon>
        <taxon>Bacillati</taxon>
        <taxon>Actinomycetota</taxon>
        <taxon>Actinomycetes</taxon>
        <taxon>Micromonosporales</taxon>
        <taxon>Micromonosporaceae</taxon>
        <taxon>Paractinoplanes</taxon>
    </lineage>
</organism>
<protein>
    <submittedName>
        <fullName evidence="10">MFS transporter</fullName>
    </submittedName>
</protein>
<keyword evidence="2" id="KW-0813">Transport</keyword>
<keyword evidence="5 8" id="KW-1133">Transmembrane helix</keyword>
<dbReference type="Proteomes" id="UP001519654">
    <property type="component" value="Unassembled WGS sequence"/>
</dbReference>
<keyword evidence="4 8" id="KW-0812">Transmembrane</keyword>
<dbReference type="PROSITE" id="PS50850">
    <property type="entry name" value="MFS"/>
    <property type="match status" value="1"/>
</dbReference>
<feature type="transmembrane region" description="Helical" evidence="8">
    <location>
        <begin position="282"/>
        <end position="301"/>
    </location>
</feature>
<feature type="region of interest" description="Disordered" evidence="7">
    <location>
        <begin position="489"/>
        <end position="531"/>
    </location>
</feature>
<gene>
    <name evidence="10" type="ORF">KOI35_24570</name>
</gene>
<evidence type="ECO:0000256" key="5">
    <source>
        <dbReference type="ARBA" id="ARBA00022989"/>
    </source>
</evidence>
<name>A0ABS5YTA3_9ACTN</name>
<dbReference type="PANTHER" id="PTHR23513">
    <property type="entry name" value="INTEGRAL MEMBRANE EFFLUX PROTEIN-RELATED"/>
    <property type="match status" value="1"/>
</dbReference>
<sequence length="531" mass="56803">MDSPWSPLRGRVFRMLWIAVLAGNVGTWMQTVGAQWLVVPEPDAATWTSLVQAVTMLPVLMLALPAGAIADVLDRRRLLLAVQIALSGVGAVLTVLTALDRMPPALLLFFTFLLGVGQALTLPTWQAVIPEIVPRAELPAASALGAVNTNLARSAGPAVAGLLVAQIGSAAVFGLNALSYAVFALALLVWRRPPRPGPSHPEHFGPAVRAGGRFVRYDPAVRRLLLRVILFVLPGSVVWGLLPVVAHQELGLGASGYGILLAALGVGAIGGALLMPRIRRRLTANRLIAVAGVVYAGALAATAFFPYAVVVAAVLVLAGAAWMTLVSRMNASMQLLLPNWVRARGFGIYQVVFAGAQAVGALLWGQVAQAFGLRFAFTAAAVVMLLGTATVRWWPVHEHDDADLSPAIYWSEPHIMLDPRPDEGPVLVTSIYRVADEKADEFVEAMEAVRGTRLRTGATRWGLFRDGEEPGKFVEVYQVPTWEDHVRQHEGRLTGSDEETEKRASAYASGPPEVTHLLPAAPDGTASHKMH</sequence>
<dbReference type="PANTHER" id="PTHR23513:SF11">
    <property type="entry name" value="STAPHYLOFERRIN A TRANSPORTER"/>
    <property type="match status" value="1"/>
</dbReference>
<feature type="transmembrane region" description="Helical" evidence="8">
    <location>
        <begin position="254"/>
        <end position="275"/>
    </location>
</feature>
<keyword evidence="6 8" id="KW-0472">Membrane</keyword>
<feature type="transmembrane region" description="Helical" evidence="8">
    <location>
        <begin position="78"/>
        <end position="99"/>
    </location>
</feature>
<reference evidence="10 11" key="1">
    <citation type="submission" date="2021-06" db="EMBL/GenBank/DDBJ databases">
        <title>Actinoplanes lichenicola sp. nov., and Actinoplanes ovalisporus sp. nov., isolated from lichen in Thailand.</title>
        <authorList>
            <person name="Saeng-In P."/>
            <person name="Kanchanasin P."/>
            <person name="Yuki M."/>
            <person name="Kudo T."/>
            <person name="Ohkuma M."/>
            <person name="Phongsopitanun W."/>
            <person name="Tanasupawat S."/>
        </authorList>
    </citation>
    <scope>NUCLEOTIDE SEQUENCE [LARGE SCALE GENOMIC DNA]</scope>
    <source>
        <strain evidence="10 11">NBRC 110975</strain>
    </source>
</reference>
<evidence type="ECO:0000313" key="10">
    <source>
        <dbReference type="EMBL" id="MBU2666687.1"/>
    </source>
</evidence>
<evidence type="ECO:0000256" key="3">
    <source>
        <dbReference type="ARBA" id="ARBA00022475"/>
    </source>
</evidence>
<feature type="transmembrane region" description="Helical" evidence="8">
    <location>
        <begin position="12"/>
        <end position="38"/>
    </location>
</feature>